<gene>
    <name evidence="2" type="ORF">Q764_14135</name>
</gene>
<organism evidence="2 3">
    <name type="scientific">Flavobacterium suncheonense GH29-5 = DSM 17707</name>
    <dbReference type="NCBI Taxonomy" id="1121899"/>
    <lineage>
        <taxon>Bacteria</taxon>
        <taxon>Pseudomonadati</taxon>
        <taxon>Bacteroidota</taxon>
        <taxon>Flavobacteriia</taxon>
        <taxon>Flavobacteriales</taxon>
        <taxon>Flavobacteriaceae</taxon>
        <taxon>Flavobacterium</taxon>
    </lineage>
</organism>
<dbReference type="RefSeq" id="WP_035745143.1">
    <property type="nucleotide sequence ID" value="NZ_JRLW01000049.1"/>
</dbReference>
<sequence>CRNFAKLQHVNCHFTSKKRQKKMKKVLKIVGIILGIIVLIVGIIGFIGWKKMQKFNLAQEQANYIMENLDKPNIGEKFPVKYFPKEQLEPIIGGIRQNCDWKNKDGKFVDFFTQKNIGGVDQTAFIYEYYMKCDSLRFILSFNVDGEPELMGFKLEPIETENPMILFPEKQLKNR</sequence>
<dbReference type="EMBL" id="JRLW01000049">
    <property type="protein sequence ID" value="KGO85327.1"/>
    <property type="molecule type" value="Genomic_DNA"/>
</dbReference>
<feature type="transmembrane region" description="Helical" evidence="1">
    <location>
        <begin position="26"/>
        <end position="49"/>
    </location>
</feature>
<evidence type="ECO:0000256" key="1">
    <source>
        <dbReference type="SAM" id="Phobius"/>
    </source>
</evidence>
<proteinExistence type="predicted"/>
<protein>
    <submittedName>
        <fullName evidence="2">Uncharacterized protein</fullName>
    </submittedName>
</protein>
<accession>A0A0A2LY65</accession>
<feature type="non-terminal residue" evidence="2">
    <location>
        <position position="1"/>
    </location>
</feature>
<dbReference type="STRING" id="1121899.GCA_000430025_02735"/>
<keyword evidence="1" id="KW-0812">Transmembrane</keyword>
<name>A0A0A2LY65_9FLAO</name>
<dbReference type="AlphaFoldDB" id="A0A0A2LY65"/>
<keyword evidence="3" id="KW-1185">Reference proteome</keyword>
<comment type="caution">
    <text evidence="2">The sequence shown here is derived from an EMBL/GenBank/DDBJ whole genome shotgun (WGS) entry which is preliminary data.</text>
</comment>
<keyword evidence="1" id="KW-1133">Transmembrane helix</keyword>
<evidence type="ECO:0000313" key="2">
    <source>
        <dbReference type="EMBL" id="KGO85327.1"/>
    </source>
</evidence>
<keyword evidence="1" id="KW-0472">Membrane</keyword>
<reference evidence="2 3" key="1">
    <citation type="submission" date="2013-09" db="EMBL/GenBank/DDBJ databases">
        <authorList>
            <person name="Zeng Z."/>
            <person name="Chen C."/>
        </authorList>
    </citation>
    <scope>NUCLEOTIDE SEQUENCE [LARGE SCALE GENOMIC DNA]</scope>
    <source>
        <strain evidence="2 3">GH29-5</strain>
    </source>
</reference>
<dbReference type="Proteomes" id="UP000030121">
    <property type="component" value="Unassembled WGS sequence"/>
</dbReference>
<evidence type="ECO:0000313" key="3">
    <source>
        <dbReference type="Proteomes" id="UP000030121"/>
    </source>
</evidence>